<dbReference type="Proteomes" id="UP000815325">
    <property type="component" value="Unassembled WGS sequence"/>
</dbReference>
<comment type="caution">
    <text evidence="1">The sequence shown here is derived from an EMBL/GenBank/DDBJ whole genome shotgun (WGS) entry which is preliminary data.</text>
</comment>
<organism evidence="1 2">
    <name type="scientific">Dunaliella salina</name>
    <name type="common">Green alga</name>
    <name type="synonym">Protococcus salinus</name>
    <dbReference type="NCBI Taxonomy" id="3046"/>
    <lineage>
        <taxon>Eukaryota</taxon>
        <taxon>Viridiplantae</taxon>
        <taxon>Chlorophyta</taxon>
        <taxon>core chlorophytes</taxon>
        <taxon>Chlorophyceae</taxon>
        <taxon>CS clade</taxon>
        <taxon>Chlamydomonadales</taxon>
        <taxon>Dunaliellaceae</taxon>
        <taxon>Dunaliella</taxon>
    </lineage>
</organism>
<gene>
    <name evidence="1" type="ORF">DUNSADRAFT_1908</name>
</gene>
<evidence type="ECO:0000313" key="2">
    <source>
        <dbReference type="Proteomes" id="UP000815325"/>
    </source>
</evidence>
<protein>
    <recommendedName>
        <fullName evidence="3">Encoded protein</fullName>
    </recommendedName>
</protein>
<accession>A0ABQ7GWH9</accession>
<keyword evidence="2" id="KW-1185">Reference proteome</keyword>
<dbReference type="EMBL" id="MU069560">
    <property type="protein sequence ID" value="KAF5838963.1"/>
    <property type="molecule type" value="Genomic_DNA"/>
</dbReference>
<name>A0ABQ7GWH9_DUNSA</name>
<sequence>MLNSLGKSALLRRLGSPSLPALKGGWNTKKIAARANVTPPPYNIQDNPIIRANKQIFREEDYLATQQSEERANWAASVR</sequence>
<evidence type="ECO:0008006" key="3">
    <source>
        <dbReference type="Google" id="ProtNLM"/>
    </source>
</evidence>
<reference evidence="1" key="1">
    <citation type="submission" date="2017-08" db="EMBL/GenBank/DDBJ databases">
        <authorList>
            <person name="Polle J.E."/>
            <person name="Barry K."/>
            <person name="Cushman J."/>
            <person name="Schmutz J."/>
            <person name="Tran D."/>
            <person name="Hathwaick L.T."/>
            <person name="Yim W.C."/>
            <person name="Jenkins J."/>
            <person name="Mckie-Krisberg Z.M."/>
            <person name="Prochnik S."/>
            <person name="Lindquist E."/>
            <person name="Dockter R.B."/>
            <person name="Adam C."/>
            <person name="Molina H."/>
            <person name="Bunkerborg J."/>
            <person name="Jin E."/>
            <person name="Buchheim M."/>
            <person name="Magnuson J."/>
        </authorList>
    </citation>
    <scope>NUCLEOTIDE SEQUENCE</scope>
    <source>
        <strain evidence="1">CCAP 19/18</strain>
    </source>
</reference>
<evidence type="ECO:0000313" key="1">
    <source>
        <dbReference type="EMBL" id="KAF5838963.1"/>
    </source>
</evidence>
<proteinExistence type="predicted"/>